<proteinExistence type="predicted"/>
<organism evidence="1 2">
    <name type="scientific">Vulcanisaeta souniana JCM 11219</name>
    <dbReference type="NCBI Taxonomy" id="1293586"/>
    <lineage>
        <taxon>Archaea</taxon>
        <taxon>Thermoproteota</taxon>
        <taxon>Thermoprotei</taxon>
        <taxon>Thermoproteales</taxon>
        <taxon>Thermoproteaceae</taxon>
        <taxon>Vulcanisaeta</taxon>
    </lineage>
</organism>
<reference evidence="2" key="1">
    <citation type="submission" date="2022-09" db="EMBL/GenBank/DDBJ databases">
        <title>Complete genome sequence of Vulcanisaeta souniana.</title>
        <authorList>
            <person name="Kato S."/>
            <person name="Itoh T."/>
            <person name="Ohkuma M."/>
        </authorList>
    </citation>
    <scope>NUCLEOTIDE SEQUENCE [LARGE SCALE GENOMIC DNA]</scope>
    <source>
        <strain evidence="2">JCM 11219</strain>
    </source>
</reference>
<keyword evidence="2" id="KW-1185">Reference proteome</keyword>
<evidence type="ECO:0000313" key="2">
    <source>
        <dbReference type="Proteomes" id="UP001060771"/>
    </source>
</evidence>
<protein>
    <submittedName>
        <fullName evidence="1">Uncharacterized protein</fullName>
    </submittedName>
</protein>
<dbReference type="Proteomes" id="UP001060771">
    <property type="component" value="Chromosome"/>
</dbReference>
<evidence type="ECO:0000313" key="1">
    <source>
        <dbReference type="EMBL" id="BDR93337.1"/>
    </source>
</evidence>
<gene>
    <name evidence="1" type="ORF">Vsou_24300</name>
</gene>
<name>A0ABN6SY05_9CREN</name>
<accession>A0ABN6SY05</accession>
<dbReference type="EMBL" id="AP026830">
    <property type="protein sequence ID" value="BDR93337.1"/>
    <property type="molecule type" value="Genomic_DNA"/>
</dbReference>
<sequence length="51" mass="5553">MNRTMNKRGLIIILGAAALFTTVLLTYLLDSQVLQELNKTDPASSSMCPTP</sequence>